<reference evidence="2 3" key="1">
    <citation type="submission" date="2012-06" db="EMBL/GenBank/DDBJ databases">
        <title>The complete chromosome of genome of Turneriella parva DSM 21527.</title>
        <authorList>
            <consortium name="US DOE Joint Genome Institute (JGI-PGF)"/>
            <person name="Lucas S."/>
            <person name="Han J."/>
            <person name="Lapidus A."/>
            <person name="Bruce D."/>
            <person name="Goodwin L."/>
            <person name="Pitluck S."/>
            <person name="Peters L."/>
            <person name="Kyrpides N."/>
            <person name="Mavromatis K."/>
            <person name="Ivanova N."/>
            <person name="Mikhailova N."/>
            <person name="Chertkov O."/>
            <person name="Detter J.C."/>
            <person name="Tapia R."/>
            <person name="Han C."/>
            <person name="Land M."/>
            <person name="Hauser L."/>
            <person name="Markowitz V."/>
            <person name="Cheng J.-F."/>
            <person name="Hugenholtz P."/>
            <person name="Woyke T."/>
            <person name="Wu D."/>
            <person name="Gronow S."/>
            <person name="Wellnitz S."/>
            <person name="Brambilla E."/>
            <person name="Klenk H.-P."/>
            <person name="Eisen J.A."/>
        </authorList>
    </citation>
    <scope>NUCLEOTIDE SEQUENCE [LARGE SCALE GENOMIC DNA]</scope>
    <source>
        <strain evidence="3">ATCC BAA-1111 / DSM 21527 / NCTC 11395 / H</strain>
    </source>
</reference>
<dbReference type="Gene3D" id="2.130.10.10">
    <property type="entry name" value="YVTN repeat-like/Quinoprotein amine dehydrogenase"/>
    <property type="match status" value="1"/>
</dbReference>
<dbReference type="SUPFAM" id="SSF82171">
    <property type="entry name" value="DPP6 N-terminal domain-like"/>
    <property type="match status" value="1"/>
</dbReference>
<feature type="chain" id="PRO_5003686849" description="WD40-like beta Propeller containing protein" evidence="1">
    <location>
        <begin position="27"/>
        <end position="442"/>
    </location>
</feature>
<dbReference type="AlphaFoldDB" id="I4B9D2"/>
<proteinExistence type="predicted"/>
<dbReference type="PATRIC" id="fig|869212.3.peg.3283"/>
<dbReference type="EMBL" id="CP002959">
    <property type="protein sequence ID" value="AFM13889.1"/>
    <property type="molecule type" value="Genomic_DNA"/>
</dbReference>
<organism evidence="2 3">
    <name type="scientific">Turneriella parva (strain ATCC BAA-1111 / DSM 21527 / NCTC 11395 / H)</name>
    <name type="common">Leptospira parva</name>
    <dbReference type="NCBI Taxonomy" id="869212"/>
    <lineage>
        <taxon>Bacteria</taxon>
        <taxon>Pseudomonadati</taxon>
        <taxon>Spirochaetota</taxon>
        <taxon>Spirochaetia</taxon>
        <taxon>Leptospirales</taxon>
        <taxon>Leptospiraceae</taxon>
        <taxon>Turneriella</taxon>
    </lineage>
</organism>
<name>I4B9D2_TURPD</name>
<evidence type="ECO:0000313" key="2">
    <source>
        <dbReference type="EMBL" id="AFM13889.1"/>
    </source>
</evidence>
<sequence length="442" mass="48171">MQQYDAMRKLFFISVLALTLATGANSGSLKFPPVNRNGSNAVDPASAWRVAARVKPQIDGQNIYSFKYLPDGKSLLISTTDFYLFRVNAADGVQLWKQPAKMMYQKEFDGPEIFDVSPDGRTFASNAQTRPDVQASERYLVIRSCADGSVVKAFAPENSTFYSVRADKDHRFPGAAAAKEHLESGGAYWLMSIDSARFIEGGRRIVASYKNNMEGPNLYDRRLVIYEVSGKKSADVQIVADPQTANWDQPAGFEIGHMQLPYAYNPRKKSLIFGTAHGRVHEIEPAAMAQNQRTALAEAKSAGTVVFTPLSSSDDMQTKDRQTSRHLAISGDGQTVFLSAGFEGGYVQLYAFGLATRREIFHSTLFDAGSIQVIGNDTLAVGGMFSGAKFLIANIRGGKLLFVSEDHSAEYIHPAIFAVNPAAREVAGLGSGSTILLLRPPA</sequence>
<dbReference type="HOGENOM" id="CLU_619351_0_0_12"/>
<protein>
    <recommendedName>
        <fullName evidence="4">WD40-like beta Propeller containing protein</fullName>
    </recommendedName>
</protein>
<dbReference type="STRING" id="869212.Turpa_3250"/>
<accession>I4B9D2</accession>
<dbReference type="InterPro" id="IPR015943">
    <property type="entry name" value="WD40/YVTN_repeat-like_dom_sf"/>
</dbReference>
<evidence type="ECO:0000313" key="3">
    <source>
        <dbReference type="Proteomes" id="UP000006048"/>
    </source>
</evidence>
<evidence type="ECO:0008006" key="4">
    <source>
        <dbReference type="Google" id="ProtNLM"/>
    </source>
</evidence>
<dbReference type="Proteomes" id="UP000006048">
    <property type="component" value="Chromosome"/>
</dbReference>
<dbReference type="KEGG" id="tpx:Turpa_3250"/>
<gene>
    <name evidence="2" type="ordered locus">Turpa_3250</name>
</gene>
<evidence type="ECO:0000256" key="1">
    <source>
        <dbReference type="SAM" id="SignalP"/>
    </source>
</evidence>
<keyword evidence="1" id="KW-0732">Signal</keyword>
<keyword evidence="3" id="KW-1185">Reference proteome</keyword>
<feature type="signal peptide" evidence="1">
    <location>
        <begin position="1"/>
        <end position="26"/>
    </location>
</feature>